<accession>A0AAV3R3T0</accession>
<feature type="region of interest" description="Disordered" evidence="1">
    <location>
        <begin position="78"/>
        <end position="98"/>
    </location>
</feature>
<feature type="region of interest" description="Disordered" evidence="1">
    <location>
        <begin position="1"/>
        <end position="32"/>
    </location>
</feature>
<evidence type="ECO:0000256" key="1">
    <source>
        <dbReference type="SAM" id="MobiDB-lite"/>
    </source>
</evidence>
<evidence type="ECO:0000313" key="2">
    <source>
        <dbReference type="EMBL" id="GAA0169607.1"/>
    </source>
</evidence>
<keyword evidence="3" id="KW-1185">Reference proteome</keyword>
<gene>
    <name evidence="2" type="ORF">LIER_24053</name>
</gene>
<proteinExistence type="predicted"/>
<sequence>MVDSEKPTEQPGNSGGSGDGTTTKLDHKDPYGDKSKLLCTHGHIHGHDITTCFLKIGYPEWWETWFRRGPRAAIQTAPGGAAVAQGGSGPMPSLTPDQ</sequence>
<evidence type="ECO:0000313" key="3">
    <source>
        <dbReference type="Proteomes" id="UP001454036"/>
    </source>
</evidence>
<dbReference type="EMBL" id="BAABME010006909">
    <property type="protein sequence ID" value="GAA0169607.1"/>
    <property type="molecule type" value="Genomic_DNA"/>
</dbReference>
<reference evidence="2 3" key="1">
    <citation type="submission" date="2024-01" db="EMBL/GenBank/DDBJ databases">
        <title>The complete chloroplast genome sequence of Lithospermum erythrorhizon: insights into the phylogenetic relationship among Boraginaceae species and the maternal lineages of purple gromwells.</title>
        <authorList>
            <person name="Okada T."/>
            <person name="Watanabe K."/>
        </authorList>
    </citation>
    <scope>NUCLEOTIDE SEQUENCE [LARGE SCALE GENOMIC DNA]</scope>
</reference>
<dbReference type="Proteomes" id="UP001454036">
    <property type="component" value="Unassembled WGS sequence"/>
</dbReference>
<dbReference type="AlphaFoldDB" id="A0AAV3R3T0"/>
<comment type="caution">
    <text evidence="2">The sequence shown here is derived from an EMBL/GenBank/DDBJ whole genome shotgun (WGS) entry which is preliminary data.</text>
</comment>
<name>A0AAV3R3T0_LITER</name>
<protein>
    <submittedName>
        <fullName evidence="2">Uncharacterized protein</fullName>
    </submittedName>
</protein>
<organism evidence="2 3">
    <name type="scientific">Lithospermum erythrorhizon</name>
    <name type="common">Purple gromwell</name>
    <name type="synonym">Lithospermum officinale var. erythrorhizon</name>
    <dbReference type="NCBI Taxonomy" id="34254"/>
    <lineage>
        <taxon>Eukaryota</taxon>
        <taxon>Viridiplantae</taxon>
        <taxon>Streptophyta</taxon>
        <taxon>Embryophyta</taxon>
        <taxon>Tracheophyta</taxon>
        <taxon>Spermatophyta</taxon>
        <taxon>Magnoliopsida</taxon>
        <taxon>eudicotyledons</taxon>
        <taxon>Gunneridae</taxon>
        <taxon>Pentapetalae</taxon>
        <taxon>asterids</taxon>
        <taxon>lamiids</taxon>
        <taxon>Boraginales</taxon>
        <taxon>Boraginaceae</taxon>
        <taxon>Boraginoideae</taxon>
        <taxon>Lithospermeae</taxon>
        <taxon>Lithospermum</taxon>
    </lineage>
</organism>